<dbReference type="PROSITE" id="PS00676">
    <property type="entry name" value="SIGMA54_INTERACT_2"/>
    <property type="match status" value="1"/>
</dbReference>
<dbReference type="SUPFAM" id="SSF52540">
    <property type="entry name" value="P-loop containing nucleoside triphosphate hydrolases"/>
    <property type="match status" value="1"/>
</dbReference>
<evidence type="ECO:0000256" key="2">
    <source>
        <dbReference type="ARBA" id="ARBA00022840"/>
    </source>
</evidence>
<dbReference type="CDD" id="cd00009">
    <property type="entry name" value="AAA"/>
    <property type="match status" value="1"/>
</dbReference>
<dbReference type="EMBL" id="JBHTBJ010000057">
    <property type="protein sequence ID" value="MFC7279692.1"/>
    <property type="molecule type" value="Genomic_DNA"/>
</dbReference>
<gene>
    <name evidence="5" type="ORF">ACFQS1_37525</name>
</gene>
<feature type="region of interest" description="Disordered" evidence="3">
    <location>
        <begin position="423"/>
        <end position="461"/>
    </location>
</feature>
<comment type="caution">
    <text evidence="5">The sequence shown here is derived from an EMBL/GenBank/DDBJ whole genome shotgun (WGS) entry which is preliminary data.</text>
</comment>
<dbReference type="PANTHER" id="PTHR32071">
    <property type="entry name" value="TRANSCRIPTIONAL REGULATORY PROTEIN"/>
    <property type="match status" value="1"/>
</dbReference>
<dbReference type="InterPro" id="IPR025943">
    <property type="entry name" value="Sigma_54_int_dom_ATP-bd_2"/>
</dbReference>
<feature type="domain" description="Sigma-54 factor interaction" evidence="4">
    <location>
        <begin position="131"/>
        <end position="360"/>
    </location>
</feature>
<evidence type="ECO:0000259" key="4">
    <source>
        <dbReference type="PROSITE" id="PS50045"/>
    </source>
</evidence>
<dbReference type="Pfam" id="PF25601">
    <property type="entry name" value="AAA_lid_14"/>
    <property type="match status" value="1"/>
</dbReference>
<proteinExistence type="predicted"/>
<dbReference type="InterPro" id="IPR025662">
    <property type="entry name" value="Sigma_54_int_dom_ATP-bd_1"/>
</dbReference>
<dbReference type="InterPro" id="IPR003593">
    <property type="entry name" value="AAA+_ATPase"/>
</dbReference>
<feature type="region of interest" description="Disordered" evidence="3">
    <location>
        <begin position="368"/>
        <end position="390"/>
    </location>
</feature>
<dbReference type="PROSITE" id="PS50045">
    <property type="entry name" value="SIGMA54_INTERACT_4"/>
    <property type="match status" value="1"/>
</dbReference>
<dbReference type="InterPro" id="IPR002078">
    <property type="entry name" value="Sigma_54_int"/>
</dbReference>
<name>A0ABW2I455_9ACTN</name>
<dbReference type="SMART" id="SM00382">
    <property type="entry name" value="AAA"/>
    <property type="match status" value="1"/>
</dbReference>
<keyword evidence="2" id="KW-0067">ATP-binding</keyword>
<dbReference type="Gene3D" id="3.40.50.300">
    <property type="entry name" value="P-loop containing nucleotide triphosphate hydrolases"/>
    <property type="match status" value="1"/>
</dbReference>
<evidence type="ECO:0000256" key="3">
    <source>
        <dbReference type="SAM" id="MobiDB-lite"/>
    </source>
</evidence>
<evidence type="ECO:0000313" key="6">
    <source>
        <dbReference type="Proteomes" id="UP001596548"/>
    </source>
</evidence>
<reference evidence="6" key="1">
    <citation type="journal article" date="2019" name="Int. J. Syst. Evol. Microbiol.">
        <title>The Global Catalogue of Microorganisms (GCM) 10K type strain sequencing project: providing services to taxonomists for standard genome sequencing and annotation.</title>
        <authorList>
            <consortium name="The Broad Institute Genomics Platform"/>
            <consortium name="The Broad Institute Genome Sequencing Center for Infectious Disease"/>
            <person name="Wu L."/>
            <person name="Ma J."/>
        </authorList>
    </citation>
    <scope>NUCLEOTIDE SEQUENCE [LARGE SCALE GENOMIC DNA]</scope>
    <source>
        <strain evidence="6">XZYJT-10</strain>
    </source>
</reference>
<dbReference type="RefSeq" id="WP_378977256.1">
    <property type="nucleotide sequence ID" value="NZ_JBHTBJ010000057.1"/>
</dbReference>
<feature type="compositionally biased region" description="Basic and acidic residues" evidence="3">
    <location>
        <begin position="373"/>
        <end position="390"/>
    </location>
</feature>
<dbReference type="Pfam" id="PF00158">
    <property type="entry name" value="Sigma54_activat"/>
    <property type="match status" value="1"/>
</dbReference>
<organism evidence="5 6">
    <name type="scientific">Paractinoplanes rhizophilus</name>
    <dbReference type="NCBI Taxonomy" id="1416877"/>
    <lineage>
        <taxon>Bacteria</taxon>
        <taxon>Bacillati</taxon>
        <taxon>Actinomycetota</taxon>
        <taxon>Actinomycetes</taxon>
        <taxon>Micromonosporales</taxon>
        <taxon>Micromonosporaceae</taxon>
        <taxon>Paractinoplanes</taxon>
    </lineage>
</organism>
<dbReference type="InterPro" id="IPR027417">
    <property type="entry name" value="P-loop_NTPase"/>
</dbReference>
<evidence type="ECO:0000313" key="5">
    <source>
        <dbReference type="EMBL" id="MFC7279692.1"/>
    </source>
</evidence>
<protein>
    <submittedName>
        <fullName evidence="5">Sigma 54-interacting transcriptional regulator</fullName>
    </submittedName>
</protein>
<dbReference type="Gene3D" id="1.10.8.60">
    <property type="match status" value="1"/>
</dbReference>
<dbReference type="Proteomes" id="UP001596548">
    <property type="component" value="Unassembled WGS sequence"/>
</dbReference>
<dbReference type="PROSITE" id="PS00675">
    <property type="entry name" value="SIGMA54_INTERACT_1"/>
    <property type="match status" value="1"/>
</dbReference>
<keyword evidence="6" id="KW-1185">Reference proteome</keyword>
<dbReference type="InterPro" id="IPR058031">
    <property type="entry name" value="AAA_lid_NorR"/>
</dbReference>
<accession>A0ABW2I455</accession>
<evidence type="ECO:0000256" key="1">
    <source>
        <dbReference type="ARBA" id="ARBA00022741"/>
    </source>
</evidence>
<keyword evidence="1" id="KW-0547">Nucleotide-binding</keyword>
<sequence>MTALTTETRRPPAPTAWIEAGGAPDDAVQAVRGGLTSAGVRLEPNARGRIVVFDPDDPGAAARLTAAAASGRVLALALRDATDGWELLRAGASDVVIWDGTPDVAHLIADRLRRWHAVDELLDCPHVRDFLIGESPAWRAALRDAVEAARFTNSAVLITGESGTGKERLAELIHDLDPRRPKRKLVILDCSTVVPTLSGSEFFGHERGAFTGASTVREGAFELADGGTLFLDEVGELPVTLQAELLRVIQEGTFKRVGSNVWRKSRFRLICATNRDLAAERERGGFRSDFYFRIAGCTLHLPSLRERPEDIAGLFRYFCRQVAPDREPPPLSEPVRDLLLHRDYPGNVRDLRSLALRIIHRHLGSGPITVGDVPEHDRPARPGEDRGGDRRLELYLRDRLAAGSSVDELTAEVRAEAFRLCSADRHGAPNGAGGPGEPEEPHRHRVPEKASLTGAGAAPRG</sequence>